<reference evidence="1 2" key="1">
    <citation type="submission" date="2022-03" db="EMBL/GenBank/DDBJ databases">
        <title>Rhizobium SSM4.3 sp. nov., isolated from Sediment (Gouqi Island).</title>
        <authorList>
            <person name="Chen G."/>
        </authorList>
    </citation>
    <scope>NUCLEOTIDE SEQUENCE [LARGE SCALE GENOMIC DNA]</scope>
    <source>
        <strain evidence="1 2">SSM4.3</strain>
        <plasmid evidence="1">unnamed</plasmid>
    </source>
</reference>
<keyword evidence="2" id="KW-1185">Reference proteome</keyword>
<comment type="caution">
    <text evidence="1">The sequence shown here is derived from an EMBL/GenBank/DDBJ whole genome shotgun (WGS) entry which is preliminary data.</text>
</comment>
<dbReference type="EMBL" id="JALAYX010000002">
    <property type="protein sequence ID" value="MCJ8238682.1"/>
    <property type="molecule type" value="Genomic_DNA"/>
</dbReference>
<keyword evidence="1" id="KW-0614">Plasmid</keyword>
<organism evidence="1 2">
    <name type="scientific">Peteryoungia algae</name>
    <dbReference type="NCBI Taxonomy" id="2919917"/>
    <lineage>
        <taxon>Bacteria</taxon>
        <taxon>Pseudomonadati</taxon>
        <taxon>Pseudomonadota</taxon>
        <taxon>Alphaproteobacteria</taxon>
        <taxon>Hyphomicrobiales</taxon>
        <taxon>Rhizobiaceae</taxon>
        <taxon>Peteryoungia</taxon>
    </lineage>
</organism>
<geneLocation type="plasmid" evidence="1">
    <name>unnamed</name>
</geneLocation>
<evidence type="ECO:0000313" key="2">
    <source>
        <dbReference type="Proteomes" id="UP001522662"/>
    </source>
</evidence>
<protein>
    <submittedName>
        <fullName evidence="1">Uncharacterized protein</fullName>
    </submittedName>
</protein>
<evidence type="ECO:0000313" key="1">
    <source>
        <dbReference type="EMBL" id="MCJ8238682.1"/>
    </source>
</evidence>
<proteinExistence type="predicted"/>
<name>A0ABT0CZT4_9HYPH</name>
<dbReference type="Proteomes" id="UP001522662">
    <property type="component" value="Unassembled WGS sequence"/>
</dbReference>
<accession>A0ABT0CZT4</accession>
<gene>
    <name evidence="1" type="ORF">MKJ03_10100</name>
</gene>
<dbReference type="RefSeq" id="WP_245136482.1">
    <property type="nucleotide sequence ID" value="NZ_CP128477.1"/>
</dbReference>
<sequence>MKYRVYAQSLSTEVMELPAPDVWEALKLAAEKVIEAGNSNVIRVATVTDDGSVYDRMIPDLRWSDFEPRGPEEEDEETRIASQFRLQILKSLKIIDKVACDFYSLSDLAVEKNCTEYEALSQVDIEDEYRTLIWLIDVARKALDLPEYRFAPYPEAISEELSDEDDDENYDWCGPKRLDGAYPAHFYRNLPRWHPDACKQTEPA</sequence>